<sequence length="34" mass="3799">MEYQAPELIEVGSFEDLTLGGKKNDTADLNSHLY</sequence>
<evidence type="ECO:0000313" key="2">
    <source>
        <dbReference type="Proteomes" id="UP000251213"/>
    </source>
</evidence>
<gene>
    <name evidence="1" type="ORF">DL897_06445</name>
</gene>
<name>A0A364K5X6_9BACL</name>
<accession>A0A364K5X6</accession>
<comment type="caution">
    <text evidence="1">The sequence shown here is derived from an EMBL/GenBank/DDBJ whole genome shotgun (WGS) entry which is preliminary data.</text>
</comment>
<evidence type="ECO:0000313" key="1">
    <source>
        <dbReference type="EMBL" id="RAL25711.1"/>
    </source>
</evidence>
<keyword evidence="2" id="KW-1185">Reference proteome</keyword>
<proteinExistence type="predicted"/>
<dbReference type="RefSeq" id="WP_113658325.1">
    <property type="nucleotide sequence ID" value="NZ_KZ845665.1"/>
</dbReference>
<organism evidence="1 2">
    <name type="scientific">Thermoflavimicrobium daqui</name>
    <dbReference type="NCBI Taxonomy" id="2137476"/>
    <lineage>
        <taxon>Bacteria</taxon>
        <taxon>Bacillati</taxon>
        <taxon>Bacillota</taxon>
        <taxon>Bacilli</taxon>
        <taxon>Bacillales</taxon>
        <taxon>Thermoactinomycetaceae</taxon>
        <taxon>Thermoflavimicrobium</taxon>
    </lineage>
</organism>
<dbReference type="EMBL" id="QJKK01000003">
    <property type="protein sequence ID" value="RAL25711.1"/>
    <property type="molecule type" value="Genomic_DNA"/>
</dbReference>
<dbReference type="Proteomes" id="UP000251213">
    <property type="component" value="Unassembled WGS sequence"/>
</dbReference>
<dbReference type="OrthoDB" id="2991350at2"/>
<reference evidence="1 2" key="1">
    <citation type="submission" date="2018-06" db="EMBL/GenBank/DDBJ databases">
        <title>Thermoflavimicrobium daqus sp. nov., a thermophilic microbe isolated from Moutai-flavour Daqu.</title>
        <authorList>
            <person name="Wang X."/>
            <person name="Zhou H."/>
        </authorList>
    </citation>
    <scope>NUCLEOTIDE SEQUENCE [LARGE SCALE GENOMIC DNA]</scope>
    <source>
        <strain evidence="1 2">FBKL4.011</strain>
    </source>
</reference>
<dbReference type="AlphaFoldDB" id="A0A364K5X6"/>
<dbReference type="NCBIfam" id="NF033521">
    <property type="entry name" value="lasso_leader_L3"/>
    <property type="match status" value="1"/>
</dbReference>
<reference evidence="1 2" key="2">
    <citation type="submission" date="2018-06" db="EMBL/GenBank/DDBJ databases">
        <authorList>
            <person name="Zhirakovskaya E."/>
        </authorList>
    </citation>
    <scope>NUCLEOTIDE SEQUENCE [LARGE SCALE GENOMIC DNA]</scope>
    <source>
        <strain evidence="1 2">FBKL4.011</strain>
    </source>
</reference>
<protein>
    <submittedName>
        <fullName evidence="1">Putative RiPP</fullName>
    </submittedName>
</protein>